<evidence type="ECO:0000259" key="7">
    <source>
        <dbReference type="Pfam" id="PF01171"/>
    </source>
</evidence>
<dbReference type="GO" id="GO:0008033">
    <property type="term" value="P:tRNA processing"/>
    <property type="evidence" value="ECO:0007669"/>
    <property type="project" value="UniProtKB-KW"/>
</dbReference>
<accession>A0AAD6VN08</accession>
<dbReference type="InterPro" id="IPR011063">
    <property type="entry name" value="TilS/TtcA_N"/>
</dbReference>
<dbReference type="GO" id="GO:0032267">
    <property type="term" value="F:tRNA(Ile)-lysidine synthase activity"/>
    <property type="evidence" value="ECO:0007669"/>
    <property type="project" value="UniProtKB-EC"/>
</dbReference>
<gene>
    <name evidence="8" type="ORF">GGX14DRAFT_696103</name>
</gene>
<proteinExistence type="inferred from homology"/>
<evidence type="ECO:0000256" key="5">
    <source>
        <dbReference type="ARBA" id="ARBA00022840"/>
    </source>
</evidence>
<sequence>MSRPLPISKDEFARFFKRCVPPTGWSRKIAVANSGGPDSTCLLFLIRRYIQDLHKESPEAFPSSLVSLTIDHALQPDSDVVARRCADQAKVMGVEHVTSQIPWSTPPFPECPKSGEAFEEIGRSARYQLLFQRMNETQAEIVALGHHGDDQVETSLMRLARGSTEIGAGGMRRCRRWGMGLHGDENTLGWAGALGMKRWIIRPLLDVSKDRILASCEEHKLEYITDPTNFQPELTLRNAIRQLISKNSFDPQSLGENVPPYIAQSLDQVQHSIASLESVDMDPSGGLEHLRAAVTVLSEQVEDIDSLVDSSLNRCRLPSPPGTYLVSYRGLATIRDPLVQRALVLRIMRYVSFFAWGTVRADANRRRSSIERIIANLWTPDPFAAGIAPFVAGGGVFWSPVVIGRKSLRIPAGPHPPQMHPGDIIGWLAARQPPLKRARMEEAGIPNPLRVDITDRLRARLEARHQNPGQVLDVLWDCRFLLRMDVDRVPDGIARGVLEGRDRVVVHPHTRWYWPKVLHVRPQRGTGPQAEVVVHSTLSSPESAKGGLVKLDRDMVASWPPAFRRTTGEVSADWIETEWIRSLSAL</sequence>
<keyword evidence="5" id="KW-0067">ATP-binding</keyword>
<evidence type="ECO:0000313" key="8">
    <source>
        <dbReference type="EMBL" id="KAJ7217047.1"/>
    </source>
</evidence>
<evidence type="ECO:0000256" key="2">
    <source>
        <dbReference type="ARBA" id="ARBA00022598"/>
    </source>
</evidence>
<dbReference type="PANTHER" id="PTHR43033:SF1">
    <property type="entry name" value="TRNA(ILE)-LYSIDINE SYNTHASE-RELATED"/>
    <property type="match status" value="1"/>
</dbReference>
<name>A0AAD6VN08_9AGAR</name>
<comment type="caution">
    <text evidence="8">The sequence shown here is derived from an EMBL/GenBank/DDBJ whole genome shotgun (WGS) entry which is preliminary data.</text>
</comment>
<evidence type="ECO:0000256" key="4">
    <source>
        <dbReference type="ARBA" id="ARBA00022741"/>
    </source>
</evidence>
<dbReference type="AlphaFoldDB" id="A0AAD6VN08"/>
<dbReference type="NCBIfam" id="TIGR02432">
    <property type="entry name" value="lysidine_TilS_N"/>
    <property type="match status" value="1"/>
</dbReference>
<organism evidence="8 9">
    <name type="scientific">Mycena pura</name>
    <dbReference type="NCBI Taxonomy" id="153505"/>
    <lineage>
        <taxon>Eukaryota</taxon>
        <taxon>Fungi</taxon>
        <taxon>Dikarya</taxon>
        <taxon>Basidiomycota</taxon>
        <taxon>Agaricomycotina</taxon>
        <taxon>Agaricomycetes</taxon>
        <taxon>Agaricomycetidae</taxon>
        <taxon>Agaricales</taxon>
        <taxon>Marasmiineae</taxon>
        <taxon>Mycenaceae</taxon>
        <taxon>Mycena</taxon>
    </lineage>
</organism>
<dbReference type="InterPro" id="IPR012795">
    <property type="entry name" value="tRNA_Ile_lys_synt_N"/>
</dbReference>
<dbReference type="PANTHER" id="PTHR43033">
    <property type="entry name" value="TRNA(ILE)-LYSIDINE SYNTHASE-RELATED"/>
    <property type="match status" value="1"/>
</dbReference>
<dbReference type="InterPro" id="IPR014729">
    <property type="entry name" value="Rossmann-like_a/b/a_fold"/>
</dbReference>
<dbReference type="EC" id="6.3.4.19" evidence="1"/>
<dbReference type="SUPFAM" id="SSF52402">
    <property type="entry name" value="Adenine nucleotide alpha hydrolases-like"/>
    <property type="match status" value="1"/>
</dbReference>
<keyword evidence="4" id="KW-0547">Nucleotide-binding</keyword>
<keyword evidence="9" id="KW-1185">Reference proteome</keyword>
<feature type="domain" description="tRNA(Ile)-lysidine/2-thiocytidine synthase N-terminal" evidence="7">
    <location>
        <begin position="28"/>
        <end position="242"/>
    </location>
</feature>
<dbReference type="Proteomes" id="UP001219525">
    <property type="component" value="Unassembled WGS sequence"/>
</dbReference>
<protein>
    <recommendedName>
        <fullName evidence="1">tRNA(Ile)-lysidine synthetase</fullName>
        <ecNumber evidence="1">6.3.4.19</ecNumber>
    </recommendedName>
</protein>
<dbReference type="Pfam" id="PF01171">
    <property type="entry name" value="ATP_bind_3"/>
    <property type="match status" value="1"/>
</dbReference>
<keyword evidence="2" id="KW-0436">Ligase</keyword>
<evidence type="ECO:0000256" key="3">
    <source>
        <dbReference type="ARBA" id="ARBA00022694"/>
    </source>
</evidence>
<evidence type="ECO:0000313" key="9">
    <source>
        <dbReference type="Proteomes" id="UP001219525"/>
    </source>
</evidence>
<keyword evidence="3" id="KW-0819">tRNA processing</keyword>
<dbReference type="EMBL" id="JARJCW010000014">
    <property type="protein sequence ID" value="KAJ7217047.1"/>
    <property type="molecule type" value="Genomic_DNA"/>
</dbReference>
<evidence type="ECO:0000256" key="6">
    <source>
        <dbReference type="ARBA" id="ARBA00048539"/>
    </source>
</evidence>
<comment type="catalytic activity">
    <reaction evidence="6">
        <text>cytidine(34) in tRNA(Ile2) + L-lysine + ATP = lysidine(34) in tRNA(Ile2) + AMP + diphosphate + H(+)</text>
        <dbReference type="Rhea" id="RHEA:43744"/>
        <dbReference type="Rhea" id="RHEA-COMP:10625"/>
        <dbReference type="Rhea" id="RHEA-COMP:10670"/>
        <dbReference type="ChEBI" id="CHEBI:15378"/>
        <dbReference type="ChEBI" id="CHEBI:30616"/>
        <dbReference type="ChEBI" id="CHEBI:32551"/>
        <dbReference type="ChEBI" id="CHEBI:33019"/>
        <dbReference type="ChEBI" id="CHEBI:82748"/>
        <dbReference type="ChEBI" id="CHEBI:83665"/>
        <dbReference type="ChEBI" id="CHEBI:456215"/>
        <dbReference type="EC" id="6.3.4.19"/>
    </reaction>
</comment>
<dbReference type="HAMAP" id="MF_01161">
    <property type="entry name" value="tRNA_Ile_lys_synt"/>
    <property type="match status" value="1"/>
</dbReference>
<dbReference type="GO" id="GO:0005524">
    <property type="term" value="F:ATP binding"/>
    <property type="evidence" value="ECO:0007669"/>
    <property type="project" value="UniProtKB-KW"/>
</dbReference>
<reference evidence="8" key="1">
    <citation type="submission" date="2023-03" db="EMBL/GenBank/DDBJ databases">
        <title>Massive genome expansion in bonnet fungi (Mycena s.s.) driven by repeated elements and novel gene families across ecological guilds.</title>
        <authorList>
            <consortium name="Lawrence Berkeley National Laboratory"/>
            <person name="Harder C.B."/>
            <person name="Miyauchi S."/>
            <person name="Viragh M."/>
            <person name="Kuo A."/>
            <person name="Thoen E."/>
            <person name="Andreopoulos B."/>
            <person name="Lu D."/>
            <person name="Skrede I."/>
            <person name="Drula E."/>
            <person name="Henrissat B."/>
            <person name="Morin E."/>
            <person name="Kohler A."/>
            <person name="Barry K."/>
            <person name="LaButti K."/>
            <person name="Morin E."/>
            <person name="Salamov A."/>
            <person name="Lipzen A."/>
            <person name="Mereny Z."/>
            <person name="Hegedus B."/>
            <person name="Baldrian P."/>
            <person name="Stursova M."/>
            <person name="Weitz H."/>
            <person name="Taylor A."/>
            <person name="Grigoriev I.V."/>
            <person name="Nagy L.G."/>
            <person name="Martin F."/>
            <person name="Kauserud H."/>
        </authorList>
    </citation>
    <scope>NUCLEOTIDE SEQUENCE</scope>
    <source>
        <strain evidence="8">9144</strain>
    </source>
</reference>
<dbReference type="Gene3D" id="3.40.50.620">
    <property type="entry name" value="HUPs"/>
    <property type="match status" value="1"/>
</dbReference>
<dbReference type="InterPro" id="IPR012094">
    <property type="entry name" value="tRNA_Ile_lys_synt"/>
</dbReference>
<evidence type="ECO:0000256" key="1">
    <source>
        <dbReference type="ARBA" id="ARBA00013267"/>
    </source>
</evidence>
<dbReference type="CDD" id="cd01992">
    <property type="entry name" value="TilS_N"/>
    <property type="match status" value="1"/>
</dbReference>